<feature type="compositionally biased region" description="Polar residues" evidence="1">
    <location>
        <begin position="12"/>
        <end position="26"/>
    </location>
</feature>
<feature type="region of interest" description="Disordered" evidence="1">
    <location>
        <begin position="54"/>
        <end position="74"/>
    </location>
</feature>
<evidence type="ECO:0008006" key="4">
    <source>
        <dbReference type="Google" id="ProtNLM"/>
    </source>
</evidence>
<proteinExistence type="predicted"/>
<evidence type="ECO:0000313" key="2">
    <source>
        <dbReference type="EMBL" id="RVW73590.1"/>
    </source>
</evidence>
<protein>
    <recommendedName>
        <fullName evidence="4">Retrotransposon Copia-like N-terminal domain-containing protein</fullName>
    </recommendedName>
</protein>
<name>A0A438GN08_VITVI</name>
<reference evidence="2 3" key="1">
    <citation type="journal article" date="2018" name="PLoS Genet.">
        <title>Population sequencing reveals clonal diversity and ancestral inbreeding in the grapevine cultivar Chardonnay.</title>
        <authorList>
            <person name="Roach M.J."/>
            <person name="Johnson D.L."/>
            <person name="Bohlmann J."/>
            <person name="van Vuuren H.J."/>
            <person name="Jones S.J."/>
            <person name="Pretorius I.S."/>
            <person name="Schmidt S.A."/>
            <person name="Borneman A.R."/>
        </authorList>
    </citation>
    <scope>NUCLEOTIDE SEQUENCE [LARGE SCALE GENOMIC DNA]</scope>
    <source>
        <strain evidence="3">cv. Chardonnay</strain>
        <tissue evidence="2">Leaf</tissue>
    </source>
</reference>
<feature type="region of interest" description="Disordered" evidence="1">
    <location>
        <begin position="1"/>
        <end position="26"/>
    </location>
</feature>
<organism evidence="2 3">
    <name type="scientific">Vitis vinifera</name>
    <name type="common">Grape</name>
    <dbReference type="NCBI Taxonomy" id="29760"/>
    <lineage>
        <taxon>Eukaryota</taxon>
        <taxon>Viridiplantae</taxon>
        <taxon>Streptophyta</taxon>
        <taxon>Embryophyta</taxon>
        <taxon>Tracheophyta</taxon>
        <taxon>Spermatophyta</taxon>
        <taxon>Magnoliopsida</taxon>
        <taxon>eudicotyledons</taxon>
        <taxon>Gunneridae</taxon>
        <taxon>Pentapetalae</taxon>
        <taxon>rosids</taxon>
        <taxon>Vitales</taxon>
        <taxon>Vitaceae</taxon>
        <taxon>Viteae</taxon>
        <taxon>Vitis</taxon>
    </lineage>
</organism>
<comment type="caution">
    <text evidence="2">The sequence shown here is derived from an EMBL/GenBank/DDBJ whole genome shotgun (WGS) entry which is preliminary data.</text>
</comment>
<gene>
    <name evidence="2" type="ORF">CK203_055130</name>
</gene>
<evidence type="ECO:0000313" key="3">
    <source>
        <dbReference type="Proteomes" id="UP000288805"/>
    </source>
</evidence>
<dbReference type="AlphaFoldDB" id="A0A438GN08"/>
<accession>A0A438GN08</accession>
<dbReference type="Proteomes" id="UP000288805">
    <property type="component" value="Unassembled WGS sequence"/>
</dbReference>
<dbReference type="EMBL" id="QGNW01000388">
    <property type="protein sequence ID" value="RVW73590.1"/>
    <property type="molecule type" value="Genomic_DNA"/>
</dbReference>
<sequence>MVKTAMAGANRGSVTEESTDTSQMPSTIAPIVVTPENTPLQITTKKLNGKNFLQWSSNSDGDPRTGKTGLPRWHDLRTNKDRTFIHNLVCKQQYCHVMACGLHE</sequence>
<evidence type="ECO:0000256" key="1">
    <source>
        <dbReference type="SAM" id="MobiDB-lite"/>
    </source>
</evidence>